<dbReference type="Proteomes" id="UP000746584">
    <property type="component" value="Unassembled WGS sequence"/>
</dbReference>
<reference evidence="1 2" key="1">
    <citation type="submission" date="2021-01" db="EMBL/GenBank/DDBJ databases">
        <title>Sequencing the genomes of 1000 actinobacteria strains.</title>
        <authorList>
            <person name="Klenk H.-P."/>
        </authorList>
    </citation>
    <scope>NUCLEOTIDE SEQUENCE [LARGE SCALE GENOMIC DNA]</scope>
    <source>
        <strain evidence="1 2">DSM 20542</strain>
    </source>
</reference>
<comment type="caution">
    <text evidence="1">The sequence shown here is derived from an EMBL/GenBank/DDBJ whole genome shotgun (WGS) entry which is preliminary data.</text>
</comment>
<keyword evidence="2" id="KW-1185">Reference proteome</keyword>
<protein>
    <submittedName>
        <fullName evidence="1">Uncharacterized protein</fullName>
    </submittedName>
</protein>
<organism evidence="1 2">
    <name type="scientific">Curtobacterium luteum</name>
    <dbReference type="NCBI Taxonomy" id="33881"/>
    <lineage>
        <taxon>Bacteria</taxon>
        <taxon>Bacillati</taxon>
        <taxon>Actinomycetota</taxon>
        <taxon>Actinomycetes</taxon>
        <taxon>Micrococcales</taxon>
        <taxon>Microbacteriaceae</taxon>
        <taxon>Curtobacterium</taxon>
    </lineage>
</organism>
<accession>A0ABS2RXC3</accession>
<sequence>MSIAPRTAKVAAATVPQHGANPLYVVVETALPCP</sequence>
<name>A0ABS2RXC3_9MICO</name>
<gene>
    <name evidence="1" type="ORF">JOE58_002599</name>
</gene>
<dbReference type="EMBL" id="JAFBCG010000001">
    <property type="protein sequence ID" value="MBM7803348.1"/>
    <property type="molecule type" value="Genomic_DNA"/>
</dbReference>
<evidence type="ECO:0000313" key="2">
    <source>
        <dbReference type="Proteomes" id="UP000746584"/>
    </source>
</evidence>
<proteinExistence type="predicted"/>
<evidence type="ECO:0000313" key="1">
    <source>
        <dbReference type="EMBL" id="MBM7803348.1"/>
    </source>
</evidence>